<dbReference type="InterPro" id="IPR013328">
    <property type="entry name" value="6PGD_dom2"/>
</dbReference>
<accession>A0AA88XSZ7</accession>
<protein>
    <recommendedName>
        <fullName evidence="1">Opine dehydrogenase domain-containing protein</fullName>
    </recommendedName>
</protein>
<gene>
    <name evidence="2" type="ORF">FSP39_022617</name>
</gene>
<organism evidence="2 3">
    <name type="scientific">Pinctada imbricata</name>
    <name type="common">Atlantic pearl-oyster</name>
    <name type="synonym">Pinctada martensii</name>
    <dbReference type="NCBI Taxonomy" id="66713"/>
    <lineage>
        <taxon>Eukaryota</taxon>
        <taxon>Metazoa</taxon>
        <taxon>Spiralia</taxon>
        <taxon>Lophotrochozoa</taxon>
        <taxon>Mollusca</taxon>
        <taxon>Bivalvia</taxon>
        <taxon>Autobranchia</taxon>
        <taxon>Pteriomorphia</taxon>
        <taxon>Pterioida</taxon>
        <taxon>Pterioidea</taxon>
        <taxon>Pteriidae</taxon>
        <taxon>Pinctada</taxon>
    </lineage>
</organism>
<dbReference type="InterPro" id="IPR008927">
    <property type="entry name" value="6-PGluconate_DH-like_C_sf"/>
</dbReference>
<dbReference type="InterPro" id="IPR051729">
    <property type="entry name" value="Opine/Lysopine_DH"/>
</dbReference>
<dbReference type="PANTHER" id="PTHR38015">
    <property type="entry name" value="BLR6086 PROTEIN"/>
    <property type="match status" value="1"/>
</dbReference>
<keyword evidence="3" id="KW-1185">Reference proteome</keyword>
<evidence type="ECO:0000313" key="3">
    <source>
        <dbReference type="Proteomes" id="UP001186944"/>
    </source>
</evidence>
<feature type="domain" description="Opine dehydrogenase" evidence="1">
    <location>
        <begin position="73"/>
        <end position="236"/>
    </location>
</feature>
<reference evidence="2" key="1">
    <citation type="submission" date="2019-08" db="EMBL/GenBank/DDBJ databases">
        <title>The improved chromosome-level genome for the pearl oyster Pinctada fucata martensii using PacBio sequencing and Hi-C.</title>
        <authorList>
            <person name="Zheng Z."/>
        </authorList>
    </citation>
    <scope>NUCLEOTIDE SEQUENCE</scope>
    <source>
        <strain evidence="2">ZZ-2019</strain>
        <tissue evidence="2">Adductor muscle</tissue>
    </source>
</reference>
<dbReference type="PANTHER" id="PTHR38015:SF1">
    <property type="entry name" value="OPINE DEHYDROGENASE DOMAIN-CONTAINING PROTEIN"/>
    <property type="match status" value="1"/>
</dbReference>
<dbReference type="AlphaFoldDB" id="A0AA88XSZ7"/>
<dbReference type="EMBL" id="VSWD01000010">
    <property type="protein sequence ID" value="KAK3091787.1"/>
    <property type="molecule type" value="Genomic_DNA"/>
</dbReference>
<name>A0AA88XSZ7_PINIB</name>
<proteinExistence type="predicted"/>
<sequence length="273" mass="30527">MGEKADLCAIASFETLPWVCRIEKFGVSIRIMGTKEMVVASILKGSGCKKDRLSILNEIQTVFGESPKIELVSNYLAIPLMSTAFLHPAILYAKWKDWDGKAVTEKPLFYQGVDHTAAQYLSSSSEEMMSTAREIERQQSGVDMKDVVPLIDWYKNHYSDQLVDDSSLMRALQTNKAYDGLVHPMKETSDGKFVPDFAYRYLSEDVPFGMAVQKGIAELAGVKTPVIDEVLTWAQEKIGKEYIIGSKLTGKDVPETRAPQNYGINNVADLFKH</sequence>
<dbReference type="SUPFAM" id="SSF48179">
    <property type="entry name" value="6-phosphogluconate dehydrogenase C-terminal domain-like"/>
    <property type="match status" value="1"/>
</dbReference>
<comment type="caution">
    <text evidence="2">The sequence shown here is derived from an EMBL/GenBank/DDBJ whole genome shotgun (WGS) entry which is preliminary data.</text>
</comment>
<dbReference type="Proteomes" id="UP001186944">
    <property type="component" value="Unassembled WGS sequence"/>
</dbReference>
<dbReference type="Pfam" id="PF02317">
    <property type="entry name" value="Octopine_DH"/>
    <property type="match status" value="1"/>
</dbReference>
<dbReference type="Gene3D" id="3.40.50.720">
    <property type="entry name" value="NAD(P)-binding Rossmann-like Domain"/>
    <property type="match status" value="1"/>
</dbReference>
<dbReference type="Gene3D" id="1.10.1040.10">
    <property type="entry name" value="N-(1-d-carboxylethyl)-l-norvaline Dehydrogenase, domain 2"/>
    <property type="match status" value="1"/>
</dbReference>
<evidence type="ECO:0000313" key="2">
    <source>
        <dbReference type="EMBL" id="KAK3091787.1"/>
    </source>
</evidence>
<evidence type="ECO:0000259" key="1">
    <source>
        <dbReference type="Pfam" id="PF02317"/>
    </source>
</evidence>
<dbReference type="InterPro" id="IPR003421">
    <property type="entry name" value="Opine_DH"/>
</dbReference>
<dbReference type="GO" id="GO:0016491">
    <property type="term" value="F:oxidoreductase activity"/>
    <property type="evidence" value="ECO:0007669"/>
    <property type="project" value="InterPro"/>
</dbReference>